<reference evidence="9" key="1">
    <citation type="submission" date="2013-08" db="EMBL/GenBank/DDBJ databases">
        <title>Gene expansion shapes genome architecture in the human pathogen Lichtheimia corymbifera: an evolutionary genomics analysis in the ancient terrestrial Mucorales (Mucoromycotina).</title>
        <authorList>
            <person name="Schwartze V.U."/>
            <person name="Winter S."/>
            <person name="Shelest E."/>
            <person name="Marcet-Houben M."/>
            <person name="Horn F."/>
            <person name="Wehner S."/>
            <person name="Hoffmann K."/>
            <person name="Riege K."/>
            <person name="Sammeth M."/>
            <person name="Nowrousian M."/>
            <person name="Valiante V."/>
            <person name="Linde J."/>
            <person name="Jacobsen I.D."/>
            <person name="Marz M."/>
            <person name="Brakhage A.A."/>
            <person name="Gabaldon T."/>
            <person name="Bocker S."/>
            <person name="Voigt K."/>
        </authorList>
    </citation>
    <scope>NUCLEOTIDE SEQUENCE [LARGE SCALE GENOMIC DNA]</scope>
    <source>
        <strain evidence="9">FSU 9682</strain>
    </source>
</reference>
<dbReference type="EC" id="3.1.1.11" evidence="3"/>
<dbReference type="Pfam" id="PF01095">
    <property type="entry name" value="Pectinesterase"/>
    <property type="match status" value="1"/>
</dbReference>
<evidence type="ECO:0000313" key="10">
    <source>
        <dbReference type="Proteomes" id="UP000027586"/>
    </source>
</evidence>
<evidence type="ECO:0000256" key="6">
    <source>
        <dbReference type="ARBA" id="ARBA00042203"/>
    </source>
</evidence>
<keyword evidence="7" id="KW-0732">Signal</keyword>
<feature type="signal peptide" evidence="7">
    <location>
        <begin position="1"/>
        <end position="18"/>
    </location>
</feature>
<feature type="chain" id="PRO_5011116671" description="pectinesterase" evidence="7">
    <location>
        <begin position="19"/>
        <end position="325"/>
    </location>
</feature>
<dbReference type="SUPFAM" id="SSF51126">
    <property type="entry name" value="Pectin lyase-like"/>
    <property type="match status" value="1"/>
</dbReference>
<comment type="pathway">
    <text evidence="1">Glycan metabolism; pectin degradation; 2-dehydro-3-deoxy-D-gluconate from pectin: step 1/5.</text>
</comment>
<evidence type="ECO:0000256" key="5">
    <source>
        <dbReference type="ARBA" id="ARBA00023085"/>
    </source>
</evidence>
<dbReference type="STRING" id="1263082.A0A068RPY2"/>
<organism evidence="9 10">
    <name type="scientific">Lichtheimia corymbifera JMRC:FSU:9682</name>
    <dbReference type="NCBI Taxonomy" id="1263082"/>
    <lineage>
        <taxon>Eukaryota</taxon>
        <taxon>Fungi</taxon>
        <taxon>Fungi incertae sedis</taxon>
        <taxon>Mucoromycota</taxon>
        <taxon>Mucoromycotina</taxon>
        <taxon>Mucoromycetes</taxon>
        <taxon>Mucorales</taxon>
        <taxon>Lichtheimiaceae</taxon>
        <taxon>Lichtheimia</taxon>
    </lineage>
</organism>
<evidence type="ECO:0000259" key="8">
    <source>
        <dbReference type="Pfam" id="PF01095"/>
    </source>
</evidence>
<proteinExistence type="inferred from homology"/>
<evidence type="ECO:0000256" key="3">
    <source>
        <dbReference type="ARBA" id="ARBA00013229"/>
    </source>
</evidence>
<dbReference type="Proteomes" id="UP000027586">
    <property type="component" value="Unassembled WGS sequence"/>
</dbReference>
<keyword evidence="10" id="KW-1185">Reference proteome</keyword>
<dbReference type="Gene3D" id="2.160.20.10">
    <property type="entry name" value="Single-stranded right-handed beta-helix, Pectin lyase-like"/>
    <property type="match status" value="1"/>
</dbReference>
<dbReference type="VEuPathDB" id="FungiDB:LCOR_03259.1"/>
<dbReference type="GO" id="GO:0042545">
    <property type="term" value="P:cell wall modification"/>
    <property type="evidence" value="ECO:0007669"/>
    <property type="project" value="InterPro"/>
</dbReference>
<evidence type="ECO:0000256" key="1">
    <source>
        <dbReference type="ARBA" id="ARBA00005184"/>
    </source>
</evidence>
<dbReference type="GO" id="GO:0030599">
    <property type="term" value="F:pectinesterase activity"/>
    <property type="evidence" value="ECO:0007669"/>
    <property type="project" value="UniProtKB-EC"/>
</dbReference>
<keyword evidence="5" id="KW-0063">Aspartyl esterase</keyword>
<gene>
    <name evidence="9" type="ORF">LCOR_03259.1</name>
</gene>
<comment type="caution">
    <text evidence="9">The sequence shown here is derived from an EMBL/GenBank/DDBJ whole genome shotgun (WGS) entry which is preliminary data.</text>
</comment>
<evidence type="ECO:0000313" key="9">
    <source>
        <dbReference type="EMBL" id="CDH51687.1"/>
    </source>
</evidence>
<comment type="similarity">
    <text evidence="2">Belongs to the pectinesterase family.</text>
</comment>
<accession>A0A068RPY2</accession>
<dbReference type="InterPro" id="IPR000070">
    <property type="entry name" value="Pectinesterase_cat"/>
</dbReference>
<dbReference type="PANTHER" id="PTHR31321">
    <property type="entry name" value="ACYL-COA THIOESTER HYDROLASE YBHC-RELATED"/>
    <property type="match status" value="1"/>
</dbReference>
<protein>
    <recommendedName>
        <fullName evidence="3">pectinesterase</fullName>
        <ecNumber evidence="3">3.1.1.11</ecNumber>
    </recommendedName>
    <alternativeName>
        <fullName evidence="6">Pectin methylesterase A</fullName>
    </alternativeName>
</protein>
<evidence type="ECO:0000256" key="2">
    <source>
        <dbReference type="ARBA" id="ARBA00008891"/>
    </source>
</evidence>
<dbReference type="PANTHER" id="PTHR31321:SF57">
    <property type="entry name" value="PECTINESTERASE 53-RELATED"/>
    <property type="match status" value="1"/>
</dbReference>
<dbReference type="UniPathway" id="UPA00545">
    <property type="reaction ID" value="UER00823"/>
</dbReference>
<keyword evidence="4" id="KW-0378">Hydrolase</keyword>
<dbReference type="AlphaFoldDB" id="A0A068RPY2"/>
<feature type="domain" description="Pectinesterase catalytic" evidence="8">
    <location>
        <begin position="27"/>
        <end position="303"/>
    </location>
</feature>
<dbReference type="InterPro" id="IPR012334">
    <property type="entry name" value="Pectin_lyas_fold"/>
</dbReference>
<dbReference type="GO" id="GO:0045490">
    <property type="term" value="P:pectin catabolic process"/>
    <property type="evidence" value="ECO:0007669"/>
    <property type="project" value="UniProtKB-UniPathway"/>
</dbReference>
<dbReference type="EMBL" id="CBTN010000010">
    <property type="protein sequence ID" value="CDH51687.1"/>
    <property type="molecule type" value="Genomic_DNA"/>
</dbReference>
<evidence type="ECO:0000256" key="4">
    <source>
        <dbReference type="ARBA" id="ARBA00022801"/>
    </source>
</evidence>
<name>A0A068RPY2_9FUNG</name>
<dbReference type="OrthoDB" id="1546079at2759"/>
<dbReference type="InterPro" id="IPR011050">
    <property type="entry name" value="Pectin_lyase_fold/virulence"/>
</dbReference>
<evidence type="ECO:0000256" key="7">
    <source>
        <dbReference type="SAM" id="SignalP"/>
    </source>
</evidence>
<sequence>MRKHLVVALSLLINCVWAATVKVSLDQSIQDAIDSLPNDDSKSIIEIESGVYDQSIIVKRSNVVFKPSNEGRVTLQTSIKDDSVVLIESTAENVAFYDFDMINTIGEAAGNQRALKTYGAKLALYNCKVIGFGDTAQLVRGSGYFYNTWVEGTVDFIYGEYDLYCEGCTIAASGKGALTAASTLADDVHGGFVFHAANLTPVVSSIYDKRQENDHSYSSPLNPAEYQHSTILGRPWHNAPRVYFLESYIYDHIQPYGYDAWEFTDEELAGTFYAEYGNKGPGADTAERVSWAHQLNADEAAPFLSAKTYFNNLNIGIDWIDPDYL</sequence>